<protein>
    <submittedName>
        <fullName evidence="6">Rhodanese-related sulfurtransferase</fullName>
    </submittedName>
</protein>
<evidence type="ECO:0000256" key="2">
    <source>
        <dbReference type="ARBA" id="ARBA00022475"/>
    </source>
</evidence>
<dbReference type="Pfam" id="PF00581">
    <property type="entry name" value="Rhodanese"/>
    <property type="match status" value="1"/>
</dbReference>
<dbReference type="AlphaFoldDB" id="A0A0K1ZRD8"/>
<dbReference type="InterPro" id="IPR001763">
    <property type="entry name" value="Rhodanese-like_dom"/>
</dbReference>
<dbReference type="InterPro" id="IPR051311">
    <property type="entry name" value="DedA_domain"/>
</dbReference>
<organism evidence="6">
    <name type="scientific">Ralstonia solanacearum</name>
    <name type="common">Pseudomonas solanacearum</name>
    <dbReference type="NCBI Taxonomy" id="305"/>
    <lineage>
        <taxon>Bacteria</taxon>
        <taxon>Pseudomonadati</taxon>
        <taxon>Pseudomonadota</taxon>
        <taxon>Betaproteobacteria</taxon>
        <taxon>Burkholderiales</taxon>
        <taxon>Burkholderiaceae</taxon>
        <taxon>Ralstonia</taxon>
        <taxon>Ralstonia solanacearum species complex</taxon>
    </lineage>
</organism>
<proteinExistence type="predicted"/>
<name>A0A0K1ZRD8_RALSL</name>
<dbReference type="Gene3D" id="3.40.250.10">
    <property type="entry name" value="Rhodanese-like domain"/>
    <property type="match status" value="1"/>
</dbReference>
<reference evidence="6" key="1">
    <citation type="submission" date="2015-10" db="EMBL/GenBank/DDBJ databases">
        <authorList>
            <person name="Gilbert D.G."/>
        </authorList>
    </citation>
    <scope>NUCLEOTIDE SEQUENCE</scope>
    <source>
        <strain evidence="6">Phyl III-seqv23</strain>
    </source>
</reference>
<gene>
    <name evidence="6" type="ORF">RUN1985_v1_70136</name>
</gene>
<dbReference type="PROSITE" id="PS50206">
    <property type="entry name" value="RHODANESE_3"/>
    <property type="match status" value="1"/>
</dbReference>
<sequence>MHDLFPLIAEYGVFAVFANVFLTQAGAPLPAVPTLLVAGALTANGALPWPELLPAALTGALLGDGLWYLAGQRYGRHVMALLCRLSLSPDSCVRRTRTQFERWGAPMLLIAKFVPGLSTVSSALLGTMRTPFSTFALYDLLGSALWAAGWMLLGRGAHGSIDPLLTHLDQLGGHAVVLVALLVAVYIAARWLQRWRFRKMLEMVRISPDELHALIESGEAPVIIDVRAGSSRMSQPHRIPGAMLYDMSAKDRPIEIEGPDREIVIYCACPNEASAVMLARTLMGRGFRRVRPLHGGIDAWMDRGYGVEHVVSVTPATLAAAEAAGG</sequence>
<keyword evidence="2" id="KW-1003">Cell membrane</keyword>
<dbReference type="CDD" id="cd01444">
    <property type="entry name" value="GlpE_ST"/>
    <property type="match status" value="1"/>
</dbReference>
<evidence type="ECO:0000256" key="5">
    <source>
        <dbReference type="ARBA" id="ARBA00023136"/>
    </source>
</evidence>
<dbReference type="PANTHER" id="PTHR42709:SF6">
    <property type="entry name" value="UNDECAPRENYL PHOSPHATE TRANSPORTER A"/>
    <property type="match status" value="1"/>
</dbReference>
<dbReference type="Pfam" id="PF09335">
    <property type="entry name" value="VTT_dom"/>
    <property type="match status" value="1"/>
</dbReference>
<dbReference type="InterPro" id="IPR023695">
    <property type="entry name" value="Thiosulf_sulfurTrfase"/>
</dbReference>
<evidence type="ECO:0000256" key="1">
    <source>
        <dbReference type="ARBA" id="ARBA00004651"/>
    </source>
</evidence>
<dbReference type="GO" id="GO:0004792">
    <property type="term" value="F:thiosulfate-cyanide sulfurtransferase activity"/>
    <property type="evidence" value="ECO:0007669"/>
    <property type="project" value="InterPro"/>
</dbReference>
<evidence type="ECO:0000256" key="3">
    <source>
        <dbReference type="ARBA" id="ARBA00022692"/>
    </source>
</evidence>
<dbReference type="SMART" id="SM00450">
    <property type="entry name" value="RHOD"/>
    <property type="match status" value="1"/>
</dbReference>
<evidence type="ECO:0000313" key="6">
    <source>
        <dbReference type="EMBL" id="CUV27422.1"/>
    </source>
</evidence>
<dbReference type="GO" id="GO:0005737">
    <property type="term" value="C:cytoplasm"/>
    <property type="evidence" value="ECO:0007669"/>
    <property type="project" value="InterPro"/>
</dbReference>
<dbReference type="SUPFAM" id="SSF52821">
    <property type="entry name" value="Rhodanese/Cell cycle control phosphatase"/>
    <property type="match status" value="1"/>
</dbReference>
<dbReference type="PANTHER" id="PTHR42709">
    <property type="entry name" value="ALKALINE PHOSPHATASE LIKE PROTEIN"/>
    <property type="match status" value="1"/>
</dbReference>
<dbReference type="GO" id="GO:0005886">
    <property type="term" value="C:plasma membrane"/>
    <property type="evidence" value="ECO:0007669"/>
    <property type="project" value="UniProtKB-SubCell"/>
</dbReference>
<keyword evidence="6" id="KW-0808">Transferase</keyword>
<comment type="subcellular location">
    <subcellularLocation>
        <location evidence="1">Cell membrane</location>
        <topology evidence="1">Multi-pass membrane protein</topology>
    </subcellularLocation>
</comment>
<evidence type="ECO:0000256" key="4">
    <source>
        <dbReference type="ARBA" id="ARBA00022989"/>
    </source>
</evidence>
<dbReference type="InterPro" id="IPR032816">
    <property type="entry name" value="VTT_dom"/>
</dbReference>
<dbReference type="EMBL" id="LN899824">
    <property type="protein sequence ID" value="CUV27422.1"/>
    <property type="molecule type" value="Genomic_DNA"/>
</dbReference>
<dbReference type="InterPro" id="IPR036873">
    <property type="entry name" value="Rhodanese-like_dom_sf"/>
</dbReference>
<keyword evidence="4" id="KW-1133">Transmembrane helix</keyword>
<keyword evidence="3" id="KW-0812">Transmembrane</keyword>
<keyword evidence="5" id="KW-0472">Membrane</keyword>
<accession>A0A0K1ZRD8</accession>
<dbReference type="PATRIC" id="fig|305.92.peg.4054"/>